<name>A0AAN7QB66_9COLE</name>
<feature type="binding site" evidence="17">
    <location>
        <position position="123"/>
    </location>
    <ligand>
        <name>UDP-alpha-D-glucuronate</name>
        <dbReference type="ChEBI" id="CHEBI:58052"/>
    </ligand>
</feature>
<evidence type="ECO:0000256" key="1">
    <source>
        <dbReference type="ARBA" id="ARBA00001936"/>
    </source>
</evidence>
<comment type="similarity">
    <text evidence="4 21">Belongs to the glycosyltransferase 43 family.</text>
</comment>
<evidence type="ECO:0000256" key="5">
    <source>
        <dbReference type="ARBA" id="ARBA00012641"/>
    </source>
</evidence>
<dbReference type="AlphaFoldDB" id="A0AAN7QB66"/>
<evidence type="ECO:0000256" key="19">
    <source>
        <dbReference type="PIRSR" id="PIRSR605027-4"/>
    </source>
</evidence>
<keyword evidence="6 21" id="KW-0808">Transferase</keyword>
<evidence type="ECO:0000256" key="17">
    <source>
        <dbReference type="PIRSR" id="PIRSR605027-2"/>
    </source>
</evidence>
<organism evidence="22 23">
    <name type="scientific">Aquatica leii</name>
    <dbReference type="NCBI Taxonomy" id="1421715"/>
    <lineage>
        <taxon>Eukaryota</taxon>
        <taxon>Metazoa</taxon>
        <taxon>Ecdysozoa</taxon>
        <taxon>Arthropoda</taxon>
        <taxon>Hexapoda</taxon>
        <taxon>Insecta</taxon>
        <taxon>Pterygota</taxon>
        <taxon>Neoptera</taxon>
        <taxon>Endopterygota</taxon>
        <taxon>Coleoptera</taxon>
        <taxon>Polyphaga</taxon>
        <taxon>Elateriformia</taxon>
        <taxon>Elateroidea</taxon>
        <taxon>Lampyridae</taxon>
        <taxon>Luciolinae</taxon>
        <taxon>Aquatica</taxon>
    </lineage>
</organism>
<keyword evidence="10 21" id="KW-1133">Transmembrane helix</keyword>
<dbReference type="GO" id="GO:0000139">
    <property type="term" value="C:Golgi membrane"/>
    <property type="evidence" value="ECO:0007669"/>
    <property type="project" value="UniProtKB-SubCell"/>
</dbReference>
<comment type="pathway">
    <text evidence="3 21">Protein modification; protein glycosylation.</text>
</comment>
<evidence type="ECO:0000256" key="3">
    <source>
        <dbReference type="ARBA" id="ARBA00004922"/>
    </source>
</evidence>
<keyword evidence="13 20" id="KW-0325">Glycoprotein</keyword>
<dbReference type="GO" id="GO:0005975">
    <property type="term" value="P:carbohydrate metabolic process"/>
    <property type="evidence" value="ECO:0007669"/>
    <property type="project" value="TreeGrafter"/>
</dbReference>
<dbReference type="InterPro" id="IPR005027">
    <property type="entry name" value="Glyco_trans_43"/>
</dbReference>
<sequence>MKYVPERHMEYPNNLDMKIRKCLVYFLGMSILFIIWKLSVIETDVEKLQFLKDTLYLNKEQLQLSHQQLILIEHLYQTKLGKELPMIYAVTPTYTRYVQKAELTRISQTLALVPNVHWILVEDSDEKTDLVRNLIADSNLLVTHLNTKTPVIEKLGDKDPRWKKHRGVTQRNAGLKWLRSNLELNKDKGVVYFMDDDNTYSTKLFKEIAKVKKVGVWPVGLVGGLNAETLILDQHTGKVVGYRSGWKADRKFAIDMAGFAINLDLILSKPEAQFSYEMEKGFQESEFLSYFTSKEELEPLADNCTKVYVWHTRTEKPVVKGIVPGLEV</sequence>
<evidence type="ECO:0000256" key="20">
    <source>
        <dbReference type="PIRSR" id="PIRSR605027-6"/>
    </source>
</evidence>
<keyword evidence="11 21" id="KW-0333">Golgi apparatus</keyword>
<dbReference type="InterPro" id="IPR029044">
    <property type="entry name" value="Nucleotide-diphossugar_trans"/>
</dbReference>
<evidence type="ECO:0000256" key="12">
    <source>
        <dbReference type="ARBA" id="ARBA00023136"/>
    </source>
</evidence>
<dbReference type="PANTHER" id="PTHR10896:SF65">
    <property type="entry name" value="GALACTOSYLGALACTOSYLXYLOSYLPROTEIN 3-BETA-GLUCURONOSYLTRANSFERASE 3"/>
    <property type="match status" value="1"/>
</dbReference>
<dbReference type="CDD" id="cd00218">
    <property type="entry name" value="GlcAT-I"/>
    <property type="match status" value="1"/>
</dbReference>
<evidence type="ECO:0000256" key="7">
    <source>
        <dbReference type="ARBA" id="ARBA00022692"/>
    </source>
</evidence>
<evidence type="ECO:0000256" key="2">
    <source>
        <dbReference type="ARBA" id="ARBA00004323"/>
    </source>
</evidence>
<keyword evidence="23" id="KW-1185">Reference proteome</keyword>
<dbReference type="PANTHER" id="PTHR10896">
    <property type="entry name" value="GALACTOSYLGALACTOSYLXYLOSYLPROTEIN 3-BETA-GLUCURONOSYLTRANSFERASE BETA-1,3-GLUCURONYLTRANSFERASE"/>
    <property type="match status" value="1"/>
</dbReference>
<keyword evidence="8 18" id="KW-0479">Metal-binding</keyword>
<evidence type="ECO:0000256" key="13">
    <source>
        <dbReference type="ARBA" id="ARBA00023180"/>
    </source>
</evidence>
<feature type="transmembrane region" description="Helical" evidence="21">
    <location>
        <begin position="21"/>
        <end position="39"/>
    </location>
</feature>
<comment type="catalytic activity">
    <reaction evidence="15 21">
        <text>3-O-(beta-D-galactosyl-(1-&gt;3)-beta-D-galactosyl-(1-&gt;4)-beta-D-xylosyl)-L-seryl-[protein] + UDP-alpha-D-glucuronate = 3-O-(beta-D-GlcA-(1-&gt;3)-beta-D-Gal-(1-&gt;3)-beta-D-Gal-(1-&gt;4)-beta-D-Xyl)-L-seryl-[protein] + UDP + H(+)</text>
        <dbReference type="Rhea" id="RHEA:24168"/>
        <dbReference type="Rhea" id="RHEA-COMP:12571"/>
        <dbReference type="Rhea" id="RHEA-COMP:12573"/>
        <dbReference type="ChEBI" id="CHEBI:15378"/>
        <dbReference type="ChEBI" id="CHEBI:58052"/>
        <dbReference type="ChEBI" id="CHEBI:58223"/>
        <dbReference type="ChEBI" id="CHEBI:132090"/>
        <dbReference type="ChEBI" id="CHEBI:132093"/>
        <dbReference type="EC" id="2.4.1.135"/>
    </reaction>
</comment>
<evidence type="ECO:0000256" key="8">
    <source>
        <dbReference type="ARBA" id="ARBA00022723"/>
    </source>
</evidence>
<dbReference type="Proteomes" id="UP001353858">
    <property type="component" value="Unassembled WGS sequence"/>
</dbReference>
<feature type="binding site" evidence="17">
    <location>
        <begin position="311"/>
        <end position="313"/>
    </location>
    <ligand>
        <name>UDP-alpha-D-glucuronate</name>
        <dbReference type="ChEBI" id="CHEBI:58052"/>
    </ligand>
</feature>
<evidence type="ECO:0000256" key="4">
    <source>
        <dbReference type="ARBA" id="ARBA00007706"/>
    </source>
</evidence>
<dbReference type="Gene3D" id="3.90.550.10">
    <property type="entry name" value="Spore Coat Polysaccharide Biosynthesis Protein SpsA, Chain A"/>
    <property type="match status" value="1"/>
</dbReference>
<feature type="glycosylation site" description="N-linked (GlcNAc...) asparagine" evidence="20">
    <location>
        <position position="303"/>
    </location>
</feature>
<dbReference type="SUPFAM" id="SSF53448">
    <property type="entry name" value="Nucleotide-diphospho-sugar transferases"/>
    <property type="match status" value="1"/>
</dbReference>
<comment type="cofactor">
    <cofactor evidence="1 18 21">
        <name>Mn(2+)</name>
        <dbReference type="ChEBI" id="CHEBI:29035"/>
    </cofactor>
</comment>
<evidence type="ECO:0000256" key="15">
    <source>
        <dbReference type="ARBA" id="ARBA00047979"/>
    </source>
</evidence>
<dbReference type="FunFam" id="3.90.550.10:FF:000044">
    <property type="entry name" value="Galactosylgalactosylxylosylprotein 3-beta-glucuronosyltransferase"/>
    <property type="match status" value="1"/>
</dbReference>
<keyword evidence="9 21" id="KW-0735">Signal-anchor</keyword>
<evidence type="ECO:0000256" key="18">
    <source>
        <dbReference type="PIRSR" id="PIRSR605027-3"/>
    </source>
</evidence>
<feature type="active site" description="Proton donor/acceptor" evidence="16">
    <location>
        <position position="284"/>
    </location>
</feature>
<dbReference type="EC" id="2.4.1.135" evidence="5 21"/>
<proteinExistence type="inferred from homology"/>
<dbReference type="Pfam" id="PF03360">
    <property type="entry name" value="Glyco_transf_43"/>
    <property type="match status" value="1"/>
</dbReference>
<evidence type="ECO:0000256" key="6">
    <source>
        <dbReference type="ARBA" id="ARBA00022679"/>
    </source>
</evidence>
<comment type="subcellular location">
    <subcellularLocation>
        <location evidence="2 21">Golgi apparatus membrane</location>
        <topology evidence="2 21">Single-pass type II membrane protein</topology>
    </subcellularLocation>
</comment>
<accession>A0AAN7QB66</accession>
<evidence type="ECO:0000313" key="22">
    <source>
        <dbReference type="EMBL" id="KAK4886325.1"/>
    </source>
</evidence>
<reference evidence="23" key="1">
    <citation type="submission" date="2023-01" db="EMBL/GenBank/DDBJ databases">
        <title>Key to firefly adult light organ development and bioluminescence: homeobox transcription factors regulate luciferase expression and transportation to peroxisome.</title>
        <authorList>
            <person name="Fu X."/>
        </authorList>
    </citation>
    <scope>NUCLEOTIDE SEQUENCE [LARGE SCALE GENOMIC DNA]</scope>
</reference>
<feature type="binding site" evidence="17">
    <location>
        <begin position="195"/>
        <end position="197"/>
    </location>
    <ligand>
        <name>UDP-alpha-D-glucuronate</name>
        <dbReference type="ChEBI" id="CHEBI:58052"/>
    </ligand>
</feature>
<dbReference type="EMBL" id="JARPUR010000001">
    <property type="protein sequence ID" value="KAK4886325.1"/>
    <property type="molecule type" value="Genomic_DNA"/>
</dbReference>
<dbReference type="GO" id="GO:0015018">
    <property type="term" value="F:galactosylgalactosylxylosylprotein 3-beta-glucuronosyltransferase activity"/>
    <property type="evidence" value="ECO:0007669"/>
    <property type="project" value="UniProtKB-UniRule"/>
</dbReference>
<evidence type="ECO:0000256" key="11">
    <source>
        <dbReference type="ARBA" id="ARBA00023034"/>
    </source>
</evidence>
<feature type="binding site" evidence="17">
    <location>
        <position position="171"/>
    </location>
    <ligand>
        <name>UDP-alpha-D-glucuronate</name>
        <dbReference type="ChEBI" id="CHEBI:58052"/>
    </ligand>
</feature>
<dbReference type="GO" id="GO:0050650">
    <property type="term" value="P:chondroitin sulfate proteoglycan biosynthetic process"/>
    <property type="evidence" value="ECO:0007669"/>
    <property type="project" value="TreeGrafter"/>
</dbReference>
<keyword evidence="14 18" id="KW-0464">Manganese</keyword>
<feature type="binding site" evidence="17">
    <location>
        <begin position="92"/>
        <end position="94"/>
    </location>
    <ligand>
        <name>UDP-alpha-D-glucuronate</name>
        <dbReference type="ChEBI" id="CHEBI:58052"/>
    </ligand>
</feature>
<evidence type="ECO:0000256" key="10">
    <source>
        <dbReference type="ARBA" id="ARBA00022989"/>
    </source>
</evidence>
<protein>
    <recommendedName>
        <fullName evidence="5 21">Galactosylgalactosylxylosylprotein 3-beta-glucuronosyltransferase</fullName>
        <ecNumber evidence="5 21">2.4.1.135</ecNumber>
    </recommendedName>
</protein>
<feature type="binding site" evidence="17">
    <location>
        <position position="166"/>
    </location>
    <ligand>
        <name>UDP-alpha-D-glucuronate</name>
        <dbReference type="ChEBI" id="CHEBI:58052"/>
    </ligand>
</feature>
<feature type="binding site" evidence="18">
    <location>
        <position position="197"/>
    </location>
    <ligand>
        <name>Mn(2+)</name>
        <dbReference type="ChEBI" id="CHEBI:29035"/>
    </ligand>
</feature>
<comment type="caution">
    <text evidence="22">The sequence shown here is derived from an EMBL/GenBank/DDBJ whole genome shotgun (WGS) entry which is preliminary data.</text>
</comment>
<keyword evidence="12 21" id="KW-0472">Membrane</keyword>
<feature type="site" description="Interaction with galactose moiety of substrate glycoprotein" evidence="19">
    <location>
        <position position="228"/>
    </location>
</feature>
<keyword evidence="7 21" id="KW-0812">Transmembrane</keyword>
<gene>
    <name evidence="22" type="ORF">RN001_002596</name>
</gene>
<evidence type="ECO:0000256" key="9">
    <source>
        <dbReference type="ARBA" id="ARBA00022968"/>
    </source>
</evidence>
<dbReference type="GO" id="GO:0046872">
    <property type="term" value="F:metal ion binding"/>
    <property type="evidence" value="ECO:0007669"/>
    <property type="project" value="UniProtKB-KW"/>
</dbReference>
<evidence type="ECO:0000256" key="21">
    <source>
        <dbReference type="RuleBase" id="RU363127"/>
    </source>
</evidence>
<evidence type="ECO:0000313" key="23">
    <source>
        <dbReference type="Proteomes" id="UP001353858"/>
    </source>
</evidence>
<evidence type="ECO:0000256" key="16">
    <source>
        <dbReference type="PIRSR" id="PIRSR605027-1"/>
    </source>
</evidence>
<evidence type="ECO:0000256" key="14">
    <source>
        <dbReference type="ARBA" id="ARBA00023211"/>
    </source>
</evidence>